<accession>A0A512SYB5</accession>
<dbReference type="AlphaFoldDB" id="A0A512SYB5"/>
<feature type="compositionally biased region" description="Low complexity" evidence="1">
    <location>
        <begin position="74"/>
        <end position="104"/>
    </location>
</feature>
<dbReference type="Proteomes" id="UP000321793">
    <property type="component" value="Unassembled WGS sequence"/>
</dbReference>
<keyword evidence="4" id="KW-1185">Reference proteome</keyword>
<proteinExistence type="predicted"/>
<evidence type="ECO:0000313" key="4">
    <source>
        <dbReference type="Proteomes" id="UP000321793"/>
    </source>
</evidence>
<dbReference type="InterPro" id="IPR010982">
    <property type="entry name" value="Lambda_DNA-bd_dom_sf"/>
</dbReference>
<dbReference type="SMART" id="SM00530">
    <property type="entry name" value="HTH_XRE"/>
    <property type="match status" value="1"/>
</dbReference>
<organism evidence="3 4">
    <name type="scientific">Knoellia locipacati</name>
    <dbReference type="NCBI Taxonomy" id="882824"/>
    <lineage>
        <taxon>Bacteria</taxon>
        <taxon>Bacillati</taxon>
        <taxon>Actinomycetota</taxon>
        <taxon>Actinomycetes</taxon>
        <taxon>Micrococcales</taxon>
        <taxon>Intrasporangiaceae</taxon>
        <taxon>Knoellia</taxon>
    </lineage>
</organism>
<dbReference type="GO" id="GO:0003677">
    <property type="term" value="F:DNA binding"/>
    <property type="evidence" value="ECO:0007669"/>
    <property type="project" value="InterPro"/>
</dbReference>
<evidence type="ECO:0000259" key="2">
    <source>
        <dbReference type="PROSITE" id="PS50943"/>
    </source>
</evidence>
<feature type="region of interest" description="Disordered" evidence="1">
    <location>
        <begin position="71"/>
        <end position="120"/>
    </location>
</feature>
<comment type="caution">
    <text evidence="3">The sequence shown here is derived from an EMBL/GenBank/DDBJ whole genome shotgun (WGS) entry which is preliminary data.</text>
</comment>
<dbReference type="Gene3D" id="1.10.260.40">
    <property type="entry name" value="lambda repressor-like DNA-binding domains"/>
    <property type="match status" value="1"/>
</dbReference>
<feature type="domain" description="HTH cro/C1-type" evidence="2">
    <location>
        <begin position="14"/>
        <end position="68"/>
    </location>
</feature>
<dbReference type="CDD" id="cd00093">
    <property type="entry name" value="HTH_XRE"/>
    <property type="match status" value="1"/>
</dbReference>
<dbReference type="OrthoDB" id="4843687at2"/>
<gene>
    <name evidence="3" type="ORF">KLO01_09790</name>
</gene>
<dbReference type="InterPro" id="IPR001387">
    <property type="entry name" value="Cro/C1-type_HTH"/>
</dbReference>
<dbReference type="SUPFAM" id="SSF47413">
    <property type="entry name" value="lambda repressor-like DNA-binding domains"/>
    <property type="match status" value="1"/>
</dbReference>
<sequence>MPSPTPASTARDILRQARRRQRLSQAQLAARAGVSKTVVARYESGQQPTIAALERLVAACGYEIEWTLRSPGTASGESVSGESASGESASGESASGGSASAVAGGARGTVSEAPAGGPTFHGPIGRRLSVHLAELLDILDAAGASGPRLYGDVADGCEGAGSWVVIGVTVPADANPMAVIAASGRIGLLLGADVRVVPHDRVADYGWDGDGVPLTGEESPPIRRCG</sequence>
<dbReference type="PROSITE" id="PS50943">
    <property type="entry name" value="HTH_CROC1"/>
    <property type="match status" value="1"/>
</dbReference>
<dbReference type="EMBL" id="BKBA01000003">
    <property type="protein sequence ID" value="GEQ12932.1"/>
    <property type="molecule type" value="Genomic_DNA"/>
</dbReference>
<protein>
    <recommendedName>
        <fullName evidence="2">HTH cro/C1-type domain-containing protein</fullName>
    </recommendedName>
</protein>
<name>A0A512SYB5_9MICO</name>
<reference evidence="3 4" key="1">
    <citation type="submission" date="2019-07" db="EMBL/GenBank/DDBJ databases">
        <title>Whole genome shotgun sequence of Knoellia locipacati NBRC 109775.</title>
        <authorList>
            <person name="Hosoyama A."/>
            <person name="Uohara A."/>
            <person name="Ohji S."/>
            <person name="Ichikawa N."/>
        </authorList>
    </citation>
    <scope>NUCLEOTIDE SEQUENCE [LARGE SCALE GENOMIC DNA]</scope>
    <source>
        <strain evidence="3 4">NBRC 109775</strain>
    </source>
</reference>
<evidence type="ECO:0000256" key="1">
    <source>
        <dbReference type="SAM" id="MobiDB-lite"/>
    </source>
</evidence>
<dbReference type="RefSeq" id="WP_147062642.1">
    <property type="nucleotide sequence ID" value="NZ_BAABDN010000001.1"/>
</dbReference>
<evidence type="ECO:0000313" key="3">
    <source>
        <dbReference type="EMBL" id="GEQ12932.1"/>
    </source>
</evidence>
<dbReference type="Pfam" id="PF01381">
    <property type="entry name" value="HTH_3"/>
    <property type="match status" value="1"/>
</dbReference>